<keyword evidence="3 13" id="KW-0444">Lipid biosynthesis</keyword>
<dbReference type="PANTHER" id="PTHR11351:SF31">
    <property type="entry name" value="DESATURASE 1, ISOFORM A-RELATED"/>
    <property type="match status" value="1"/>
</dbReference>
<evidence type="ECO:0000256" key="10">
    <source>
        <dbReference type="ARBA" id="ARBA00023098"/>
    </source>
</evidence>
<evidence type="ECO:0000256" key="15">
    <source>
        <dbReference type="SAM" id="Phobius"/>
    </source>
</evidence>
<dbReference type="GO" id="GO:0005789">
    <property type="term" value="C:endoplasmic reticulum membrane"/>
    <property type="evidence" value="ECO:0007669"/>
    <property type="project" value="TreeGrafter"/>
</dbReference>
<evidence type="ECO:0000256" key="8">
    <source>
        <dbReference type="ARBA" id="ARBA00023002"/>
    </source>
</evidence>
<reference evidence="18" key="1">
    <citation type="submission" date="2011-08" db="EMBL/GenBank/DDBJ databases">
        <authorList>
            <person name="Rombauts S."/>
        </authorList>
    </citation>
    <scope>NUCLEOTIDE SEQUENCE</scope>
    <source>
        <strain evidence="18">London</strain>
    </source>
</reference>
<dbReference type="GO" id="GO:0005506">
    <property type="term" value="F:iron ion binding"/>
    <property type="evidence" value="ECO:0007669"/>
    <property type="project" value="TreeGrafter"/>
</dbReference>
<dbReference type="InterPro" id="IPR001522">
    <property type="entry name" value="FADS-1_CS"/>
</dbReference>
<evidence type="ECO:0000256" key="7">
    <source>
        <dbReference type="ARBA" id="ARBA00022989"/>
    </source>
</evidence>
<comment type="domain">
    <text evidence="13">The histidine box domains are involved in binding the catalytic metal ions.</text>
</comment>
<feature type="transmembrane region" description="Helical" evidence="15">
    <location>
        <begin position="116"/>
        <end position="137"/>
    </location>
</feature>
<dbReference type="HOGENOM" id="CLU_027359_0_0_1"/>
<keyword evidence="11 15" id="KW-0472">Membrane</keyword>
<feature type="region of interest" description="Disordered" evidence="14">
    <location>
        <begin position="30"/>
        <end position="77"/>
    </location>
</feature>
<comment type="cofactor">
    <cofactor evidence="13">
        <name>Fe(2+)</name>
        <dbReference type="ChEBI" id="CHEBI:29033"/>
    </cofactor>
</comment>
<feature type="transmembrane region" description="Helical" evidence="15">
    <location>
        <begin position="84"/>
        <end position="104"/>
    </location>
</feature>
<dbReference type="Proteomes" id="UP000015104">
    <property type="component" value="Unassembled WGS sequence"/>
</dbReference>
<dbReference type="GO" id="GO:0004768">
    <property type="term" value="F:stearoyl-CoA 9-desaturase activity"/>
    <property type="evidence" value="ECO:0007669"/>
    <property type="project" value="TreeGrafter"/>
</dbReference>
<feature type="domain" description="Fatty acid desaturase" evidence="16">
    <location>
        <begin position="111"/>
        <end position="319"/>
    </location>
</feature>
<evidence type="ECO:0000256" key="2">
    <source>
        <dbReference type="ARBA" id="ARBA00009295"/>
    </source>
</evidence>
<keyword evidence="4 13" id="KW-0812">Transmembrane</keyword>
<evidence type="ECO:0000313" key="17">
    <source>
        <dbReference type="EnsemblMetazoa" id="tetur09g03790.1"/>
    </source>
</evidence>
<evidence type="ECO:0000256" key="9">
    <source>
        <dbReference type="ARBA" id="ARBA00023004"/>
    </source>
</evidence>
<dbReference type="OrthoDB" id="6406588at2759"/>
<dbReference type="InterPro" id="IPR005804">
    <property type="entry name" value="FA_desaturase_dom"/>
</dbReference>
<dbReference type="CDD" id="cd03505">
    <property type="entry name" value="Delta9-FADS-like"/>
    <property type="match status" value="1"/>
</dbReference>
<dbReference type="KEGG" id="tut:107363189"/>
<feature type="transmembrane region" description="Helical" evidence="15">
    <location>
        <begin position="231"/>
        <end position="250"/>
    </location>
</feature>
<dbReference type="AlphaFoldDB" id="T1KDQ1"/>
<keyword evidence="10" id="KW-0443">Lipid metabolism</keyword>
<dbReference type="GO" id="GO:0006636">
    <property type="term" value="P:unsaturated fatty acid biosynthetic process"/>
    <property type="evidence" value="ECO:0007669"/>
    <property type="project" value="TreeGrafter"/>
</dbReference>
<keyword evidence="8 13" id="KW-0560">Oxidoreductase</keyword>
<evidence type="ECO:0000256" key="6">
    <source>
        <dbReference type="ARBA" id="ARBA00022832"/>
    </source>
</evidence>
<name>T1KDQ1_TETUR</name>
<keyword evidence="5" id="KW-0479">Metal-binding</keyword>
<keyword evidence="7 15" id="KW-1133">Transmembrane helix</keyword>
<evidence type="ECO:0000313" key="18">
    <source>
        <dbReference type="Proteomes" id="UP000015104"/>
    </source>
</evidence>
<evidence type="ECO:0000256" key="12">
    <source>
        <dbReference type="ARBA" id="ARBA00023160"/>
    </source>
</evidence>
<feature type="compositionally biased region" description="Low complexity" evidence="14">
    <location>
        <begin position="39"/>
        <end position="71"/>
    </location>
</feature>
<protein>
    <recommendedName>
        <fullName evidence="16">Fatty acid desaturase domain-containing protein</fullName>
    </recommendedName>
</protein>
<dbReference type="InterPro" id="IPR015876">
    <property type="entry name" value="Acyl-CoA_DS"/>
</dbReference>
<keyword evidence="9" id="KW-0408">Iron</keyword>
<evidence type="ECO:0000256" key="3">
    <source>
        <dbReference type="ARBA" id="ARBA00022516"/>
    </source>
</evidence>
<proteinExistence type="inferred from homology"/>
<keyword evidence="6" id="KW-0276">Fatty acid metabolism</keyword>
<feature type="transmembrane region" description="Helical" evidence="15">
    <location>
        <begin position="256"/>
        <end position="278"/>
    </location>
</feature>
<dbReference type="PANTHER" id="PTHR11351">
    <property type="entry name" value="ACYL-COA DESATURASE"/>
    <property type="match status" value="1"/>
</dbReference>
<evidence type="ECO:0000259" key="16">
    <source>
        <dbReference type="Pfam" id="PF00487"/>
    </source>
</evidence>
<evidence type="ECO:0000256" key="11">
    <source>
        <dbReference type="ARBA" id="ARBA00023136"/>
    </source>
</evidence>
<dbReference type="EnsemblMetazoa" id="tetur09g03790.1">
    <property type="protein sequence ID" value="tetur09g03790.1"/>
    <property type="gene ID" value="tetur09g03790"/>
</dbReference>
<evidence type="ECO:0000256" key="4">
    <source>
        <dbReference type="ARBA" id="ARBA00022692"/>
    </source>
</evidence>
<dbReference type="eggNOG" id="KOG1600">
    <property type="taxonomic scope" value="Eukaryota"/>
</dbReference>
<accession>T1KDQ1</accession>
<comment type="subcellular location">
    <subcellularLocation>
        <location evidence="1">Membrane</location>
        <topology evidence="1">Multi-pass membrane protein</topology>
    </subcellularLocation>
</comment>
<dbReference type="OMA" id="VILMIFQ"/>
<gene>
    <name evidence="17" type="primary">107363189</name>
</gene>
<dbReference type="PROSITE" id="PS00476">
    <property type="entry name" value="FATTY_ACID_DESATUR_1"/>
    <property type="match status" value="1"/>
</dbReference>
<keyword evidence="12 13" id="KW-0275">Fatty acid biosynthesis</keyword>
<dbReference type="Pfam" id="PF00487">
    <property type="entry name" value="FA_desaturase"/>
    <property type="match status" value="1"/>
</dbReference>
<comment type="similarity">
    <text evidence="2 13">Belongs to the fatty acid desaturase type 1 family.</text>
</comment>
<sequence>MVAITSITQTYSKNEVDRIREIINENLTERKMSIRSNKETSSSPSTPSITTSPTVSSTPTKWSTSPETSPESTKHPPIEPTQVIVWRNVFAFVILHSSLVYGLFKLFTNPPWLTMAYAFVFGSFSGLGITAGAHRLWSHRAYKAKLPLRIFLAILQTVCGQNNIYEWCRDHRVHHTYSETDADPHNANRGFFFAHMGWLCVKKHPDVINKGRLVDCSDLLEDPVVRFQKNYFLPLAILCCIIIPSAIPIVCWNESFWNAFMLAGLARYCISLHFTWLVNSVAHLWGNRPYDVTIGARENKYVIIGALGEGFHNYHHTFPWDYSTSELGWRWNLTTCFINTMAKIGQAYDLKTAPVKMIDARIRRTGNFKEHYSSHGNSVMSTL</sequence>
<evidence type="ECO:0000256" key="1">
    <source>
        <dbReference type="ARBA" id="ARBA00004141"/>
    </source>
</evidence>
<evidence type="ECO:0000256" key="14">
    <source>
        <dbReference type="SAM" id="MobiDB-lite"/>
    </source>
</evidence>
<reference evidence="17" key="2">
    <citation type="submission" date="2015-06" db="UniProtKB">
        <authorList>
            <consortium name="EnsemblMetazoa"/>
        </authorList>
    </citation>
    <scope>IDENTIFICATION</scope>
</reference>
<organism evidence="17 18">
    <name type="scientific">Tetranychus urticae</name>
    <name type="common">Two-spotted spider mite</name>
    <dbReference type="NCBI Taxonomy" id="32264"/>
    <lineage>
        <taxon>Eukaryota</taxon>
        <taxon>Metazoa</taxon>
        <taxon>Ecdysozoa</taxon>
        <taxon>Arthropoda</taxon>
        <taxon>Chelicerata</taxon>
        <taxon>Arachnida</taxon>
        <taxon>Acari</taxon>
        <taxon>Acariformes</taxon>
        <taxon>Trombidiformes</taxon>
        <taxon>Prostigmata</taxon>
        <taxon>Eleutherengona</taxon>
        <taxon>Raphignathae</taxon>
        <taxon>Tetranychoidea</taxon>
        <taxon>Tetranychidae</taxon>
        <taxon>Tetranychus</taxon>
    </lineage>
</organism>
<evidence type="ECO:0000256" key="5">
    <source>
        <dbReference type="ARBA" id="ARBA00022723"/>
    </source>
</evidence>
<keyword evidence="18" id="KW-1185">Reference proteome</keyword>
<dbReference type="EMBL" id="CAEY01002026">
    <property type="status" value="NOT_ANNOTATED_CDS"/>
    <property type="molecule type" value="Genomic_DNA"/>
</dbReference>
<evidence type="ECO:0000256" key="13">
    <source>
        <dbReference type="RuleBase" id="RU000581"/>
    </source>
</evidence>
<dbReference type="PRINTS" id="PR00075">
    <property type="entry name" value="FACDDSATRASE"/>
</dbReference>